<keyword evidence="2" id="KW-0732">Signal</keyword>
<sequence length="294" mass="30535">MTKSVFRSLLALASLSLSVGTLAQSNQANTSGLTISSTAATVTGGKVNVSATVRNTTSTSQTLSLGRNNFQECAFAPHVRVLRVGTRDVVYPRAEPRICTQELRAETLAANGEFKFERDLNLEPGEYVVEVWVKGFANDAPVFLSGQPVRVNVGGSASTASGSTTSSTTTSTPAANTPSVARNFTLTARAPSVATAGRSFNVVLTLTNKSASAQRVGTKLCPVGIEARSASGEQLDLQNIAATLCVADAPTTTLQAGQSRLYSVSVPAIEAAATYTLTFTTYDAGTATATVDVR</sequence>
<dbReference type="RefSeq" id="WP_146237178.1">
    <property type="nucleotide sequence ID" value="NZ_QJSX01000002.1"/>
</dbReference>
<evidence type="ECO:0000256" key="2">
    <source>
        <dbReference type="SAM" id="SignalP"/>
    </source>
</evidence>
<dbReference type="EMBL" id="QJSX01000002">
    <property type="protein sequence ID" value="PYE55841.1"/>
    <property type="molecule type" value="Genomic_DNA"/>
</dbReference>
<organism evidence="3 4">
    <name type="scientific">Deinococcus yavapaiensis KR-236</name>
    <dbReference type="NCBI Taxonomy" id="694435"/>
    <lineage>
        <taxon>Bacteria</taxon>
        <taxon>Thermotogati</taxon>
        <taxon>Deinococcota</taxon>
        <taxon>Deinococci</taxon>
        <taxon>Deinococcales</taxon>
        <taxon>Deinococcaceae</taxon>
        <taxon>Deinococcus</taxon>
    </lineage>
</organism>
<feature type="chain" id="PRO_5016234263" evidence="2">
    <location>
        <begin position="24"/>
        <end position="294"/>
    </location>
</feature>
<protein>
    <submittedName>
        <fullName evidence="3">Uncharacterized protein</fullName>
    </submittedName>
</protein>
<comment type="caution">
    <text evidence="3">The sequence shown here is derived from an EMBL/GenBank/DDBJ whole genome shotgun (WGS) entry which is preliminary data.</text>
</comment>
<evidence type="ECO:0000313" key="3">
    <source>
        <dbReference type="EMBL" id="PYE55841.1"/>
    </source>
</evidence>
<accession>A0A318S9E7</accession>
<dbReference type="OrthoDB" id="71397at2"/>
<keyword evidence="4" id="KW-1185">Reference proteome</keyword>
<name>A0A318S9E7_9DEIO</name>
<dbReference type="Gene3D" id="2.60.40.2360">
    <property type="entry name" value="Intracellular proteinase inhibitor BsuPI"/>
    <property type="match status" value="1"/>
</dbReference>
<evidence type="ECO:0000313" key="4">
    <source>
        <dbReference type="Proteomes" id="UP000248326"/>
    </source>
</evidence>
<feature type="region of interest" description="Disordered" evidence="1">
    <location>
        <begin position="154"/>
        <end position="177"/>
    </location>
</feature>
<feature type="signal peptide" evidence="2">
    <location>
        <begin position="1"/>
        <end position="23"/>
    </location>
</feature>
<proteinExistence type="predicted"/>
<dbReference type="Proteomes" id="UP000248326">
    <property type="component" value="Unassembled WGS sequence"/>
</dbReference>
<dbReference type="AlphaFoldDB" id="A0A318S9E7"/>
<evidence type="ECO:0000256" key="1">
    <source>
        <dbReference type="SAM" id="MobiDB-lite"/>
    </source>
</evidence>
<dbReference type="InterPro" id="IPR038144">
    <property type="entry name" value="IPI"/>
</dbReference>
<gene>
    <name evidence="3" type="ORF">DES52_102207</name>
</gene>
<reference evidence="3 4" key="1">
    <citation type="submission" date="2018-06" db="EMBL/GenBank/DDBJ databases">
        <title>Genomic Encyclopedia of Type Strains, Phase IV (KMG-IV): sequencing the most valuable type-strain genomes for metagenomic binning, comparative biology and taxonomic classification.</title>
        <authorList>
            <person name="Goeker M."/>
        </authorList>
    </citation>
    <scope>NUCLEOTIDE SEQUENCE [LARGE SCALE GENOMIC DNA]</scope>
    <source>
        <strain evidence="3 4">DSM 18048</strain>
    </source>
</reference>